<dbReference type="PANTHER" id="PTHR30469">
    <property type="entry name" value="MULTIDRUG RESISTANCE PROTEIN MDTA"/>
    <property type="match status" value="1"/>
</dbReference>
<dbReference type="NCBIfam" id="TIGR01730">
    <property type="entry name" value="RND_mfp"/>
    <property type="match status" value="1"/>
</dbReference>
<evidence type="ECO:0000313" key="7">
    <source>
        <dbReference type="Proteomes" id="UP000227088"/>
    </source>
</evidence>
<organism evidence="6 7">
    <name type="scientific">Oleispira antarctica</name>
    <dbReference type="NCBI Taxonomy" id="188908"/>
    <lineage>
        <taxon>Bacteria</taxon>
        <taxon>Pseudomonadati</taxon>
        <taxon>Pseudomonadota</taxon>
        <taxon>Gammaproteobacteria</taxon>
        <taxon>Oceanospirillales</taxon>
        <taxon>Oceanospirillaceae</taxon>
        <taxon>Oleispira</taxon>
    </lineage>
</organism>
<dbReference type="Gene3D" id="2.40.30.170">
    <property type="match status" value="1"/>
</dbReference>
<dbReference type="InterPro" id="IPR006143">
    <property type="entry name" value="RND_pump_MFP"/>
</dbReference>
<evidence type="ECO:0000259" key="4">
    <source>
        <dbReference type="Pfam" id="PF25954"/>
    </source>
</evidence>
<feature type="domain" description="CzcB-like barrel-sandwich hybrid" evidence="5">
    <location>
        <begin position="76"/>
        <end position="201"/>
    </location>
</feature>
<comment type="similarity">
    <text evidence="1">Belongs to the membrane fusion protein (MFP) (TC 8.A.1) family.</text>
</comment>
<dbReference type="AlphaFoldDB" id="A0A1Y5HRV1"/>
<dbReference type="PANTHER" id="PTHR30469:SF29">
    <property type="entry name" value="BLR2860 PROTEIN"/>
    <property type="match status" value="1"/>
</dbReference>
<accession>A0A1Y5HRV1</accession>
<feature type="domain" description="CusB-like beta-barrel" evidence="4">
    <location>
        <begin position="211"/>
        <end position="276"/>
    </location>
</feature>
<evidence type="ECO:0000256" key="1">
    <source>
        <dbReference type="ARBA" id="ARBA00009477"/>
    </source>
</evidence>
<dbReference type="GO" id="GO:1990281">
    <property type="term" value="C:efflux pump complex"/>
    <property type="evidence" value="ECO:0007669"/>
    <property type="project" value="TreeGrafter"/>
</dbReference>
<protein>
    <submittedName>
        <fullName evidence="6">Uncharacterized protein</fullName>
    </submittedName>
</protein>
<dbReference type="Gene3D" id="2.40.50.100">
    <property type="match status" value="1"/>
</dbReference>
<feature type="coiled-coil region" evidence="2">
    <location>
        <begin position="114"/>
        <end position="165"/>
    </location>
</feature>
<dbReference type="InterPro" id="IPR058647">
    <property type="entry name" value="BSH_CzcB-like"/>
</dbReference>
<evidence type="ECO:0000259" key="5">
    <source>
        <dbReference type="Pfam" id="PF25973"/>
    </source>
</evidence>
<name>A0A1Y5HRV1_OLEAN</name>
<reference evidence="7" key="1">
    <citation type="journal article" date="2017" name="Proc. Natl. Acad. Sci. U.S.A.">
        <title>Simulation of Deepwater Horizon oil plume reveals substrate specialization within a complex community of hydrocarbon degraders.</title>
        <authorList>
            <person name="Hu P."/>
            <person name="Dubinsky E.A."/>
            <person name="Probst A.J."/>
            <person name="Wang J."/>
            <person name="Sieber C.M.K."/>
            <person name="Tom L.M."/>
            <person name="Gardinali P."/>
            <person name="Banfield J.F."/>
            <person name="Atlas R.M."/>
            <person name="Andersen G.L."/>
        </authorList>
    </citation>
    <scope>NUCLEOTIDE SEQUENCE [LARGE SCALE GENOMIC DNA]</scope>
</reference>
<proteinExistence type="inferred from homology"/>
<comment type="caution">
    <text evidence="6">The sequence shown here is derived from an EMBL/GenBank/DDBJ whole genome shotgun (WGS) entry which is preliminary data.</text>
</comment>
<dbReference type="Proteomes" id="UP000227088">
    <property type="component" value="Unassembled WGS sequence"/>
</dbReference>
<dbReference type="EMBL" id="MABE01000580">
    <property type="protein sequence ID" value="OUS39237.1"/>
    <property type="molecule type" value="Genomic_DNA"/>
</dbReference>
<dbReference type="Gene3D" id="1.10.287.470">
    <property type="entry name" value="Helix hairpin bin"/>
    <property type="match status" value="1"/>
</dbReference>
<keyword evidence="2" id="KW-0175">Coiled coil</keyword>
<dbReference type="Pfam" id="PF25973">
    <property type="entry name" value="BSH_CzcB"/>
    <property type="match status" value="1"/>
</dbReference>
<evidence type="ECO:0000256" key="3">
    <source>
        <dbReference type="SAM" id="MobiDB-lite"/>
    </source>
</evidence>
<feature type="region of interest" description="Disordered" evidence="3">
    <location>
        <begin position="356"/>
        <end position="376"/>
    </location>
</feature>
<evidence type="ECO:0000256" key="2">
    <source>
        <dbReference type="SAM" id="Coils"/>
    </source>
</evidence>
<dbReference type="InterPro" id="IPR058792">
    <property type="entry name" value="Beta-barrel_RND_2"/>
</dbReference>
<sequence length="376" mass="41084">MTIHLNKGHLLALSLILILTIWLGIGLSAGTEEYINPRPLVMDDGLQKVQVEIMKGDLVERAISISGKTAANRSVELKSEIRSKVKAVHKRKGERVKKGDLIVELDARDWPARVEQSKASLRQYKIEYKSAQKLLKKGLINEAQIAQAETALANAKAELTSAKINLAASRITAPFDGIVDQRYVELGDYVKENVNIVKVLDFSPYLVVGNAAEKDASFINIGDPASALLITGDIIKGRISFIAAESDESTRTFPIEMEVENLTGSMTSGLTAKIMVPQPKQFSHLVSPALLILNDQGKLGLKGLTEDDKVIFHSIQIVKAVSNGIWITGLEEESKIITVGQGFVEYGEIVSPVYKTEPQSEQEIEPQASLAETGQE</sequence>
<gene>
    <name evidence="6" type="ORF">A9R00_09990</name>
</gene>
<dbReference type="GO" id="GO:0015562">
    <property type="term" value="F:efflux transmembrane transporter activity"/>
    <property type="evidence" value="ECO:0007669"/>
    <property type="project" value="TreeGrafter"/>
</dbReference>
<dbReference type="Pfam" id="PF25954">
    <property type="entry name" value="Beta-barrel_RND_2"/>
    <property type="match status" value="1"/>
</dbReference>
<dbReference type="SUPFAM" id="SSF111369">
    <property type="entry name" value="HlyD-like secretion proteins"/>
    <property type="match status" value="1"/>
</dbReference>
<evidence type="ECO:0000313" key="6">
    <source>
        <dbReference type="EMBL" id="OUS39237.1"/>
    </source>
</evidence>